<dbReference type="CDD" id="cd07067">
    <property type="entry name" value="HP_PGM_like"/>
    <property type="match status" value="1"/>
</dbReference>
<dbReference type="InterPro" id="IPR029033">
    <property type="entry name" value="His_PPase_superfam"/>
</dbReference>
<dbReference type="Proteomes" id="UP000184035">
    <property type="component" value="Unassembled WGS sequence"/>
</dbReference>
<dbReference type="PANTHER" id="PTHR48100">
    <property type="entry name" value="BROAD-SPECIFICITY PHOSPHATASE YOR283W-RELATED"/>
    <property type="match status" value="1"/>
</dbReference>
<proteinExistence type="predicted"/>
<dbReference type="SMART" id="SM00855">
    <property type="entry name" value="PGAM"/>
    <property type="match status" value="1"/>
</dbReference>
<sequence>MNNFKISFIRHGKTEANEKRLYCGKSDLSLSDNGKKELKEILQVKSYPKYSKYYTSGAKRANETFEIIYGKEVYEKINEFWEYDFGDFEMKSYEMLKEDISYVKWIEDIDGEVSCPNGENKKNYRVRISKAFTKFLKKLDEENIESALILCHGGTIGTLLEIFGEVEGNFYSLQPKCGFGYETEVIFEKDNIKIKILNNIPKERG</sequence>
<feature type="binding site" evidence="1">
    <location>
        <position position="60"/>
    </location>
    <ligand>
        <name>substrate</name>
    </ligand>
</feature>
<dbReference type="OrthoDB" id="9783269at2"/>
<gene>
    <name evidence="2" type="ORF">SAMN05443638_12330</name>
</gene>
<dbReference type="PANTHER" id="PTHR48100:SF1">
    <property type="entry name" value="HISTIDINE PHOSPHATASE FAMILY PROTEIN-RELATED"/>
    <property type="match status" value="1"/>
</dbReference>
<reference evidence="2 3" key="1">
    <citation type="submission" date="2016-11" db="EMBL/GenBank/DDBJ databases">
        <authorList>
            <person name="Jaros S."/>
            <person name="Januszkiewicz K."/>
            <person name="Wedrychowicz H."/>
        </authorList>
    </citation>
    <scope>NUCLEOTIDE SEQUENCE [LARGE SCALE GENOMIC DNA]</scope>
    <source>
        <strain evidence="2 3">DSM 2631</strain>
    </source>
</reference>
<feature type="binding site" evidence="1">
    <location>
        <begin position="10"/>
        <end position="17"/>
    </location>
    <ligand>
        <name>substrate</name>
    </ligand>
</feature>
<evidence type="ECO:0000313" key="2">
    <source>
        <dbReference type="EMBL" id="SHF00067.1"/>
    </source>
</evidence>
<organism evidence="2 3">
    <name type="scientific">Clostridium fallax</name>
    <dbReference type="NCBI Taxonomy" id="1533"/>
    <lineage>
        <taxon>Bacteria</taxon>
        <taxon>Bacillati</taxon>
        <taxon>Bacillota</taxon>
        <taxon>Clostridia</taxon>
        <taxon>Eubacteriales</taxon>
        <taxon>Clostridiaceae</taxon>
        <taxon>Clostridium</taxon>
    </lineage>
</organism>
<protein>
    <submittedName>
        <fullName evidence="2">Alpha-ribazole phosphatase</fullName>
    </submittedName>
</protein>
<accession>A0A1M4Y2K9</accession>
<dbReference type="InterPro" id="IPR050275">
    <property type="entry name" value="PGM_Phosphatase"/>
</dbReference>
<dbReference type="STRING" id="1533.SAMN05443638_12330"/>
<dbReference type="RefSeq" id="WP_072897027.1">
    <property type="nucleotide sequence ID" value="NZ_FQVM01000023.1"/>
</dbReference>
<dbReference type="GO" id="GO:0005737">
    <property type="term" value="C:cytoplasm"/>
    <property type="evidence" value="ECO:0007669"/>
    <property type="project" value="TreeGrafter"/>
</dbReference>
<dbReference type="AlphaFoldDB" id="A0A1M4Y2K9"/>
<dbReference type="InterPro" id="IPR013078">
    <property type="entry name" value="His_Pase_superF_clade-1"/>
</dbReference>
<dbReference type="Gene3D" id="3.40.50.1240">
    <property type="entry name" value="Phosphoglycerate mutase-like"/>
    <property type="match status" value="1"/>
</dbReference>
<keyword evidence="3" id="KW-1185">Reference proteome</keyword>
<dbReference type="GO" id="GO:0016791">
    <property type="term" value="F:phosphatase activity"/>
    <property type="evidence" value="ECO:0007669"/>
    <property type="project" value="TreeGrafter"/>
</dbReference>
<evidence type="ECO:0000256" key="1">
    <source>
        <dbReference type="PIRSR" id="PIRSR613078-2"/>
    </source>
</evidence>
<dbReference type="EMBL" id="FQVM01000023">
    <property type="protein sequence ID" value="SHF00067.1"/>
    <property type="molecule type" value="Genomic_DNA"/>
</dbReference>
<dbReference type="Pfam" id="PF00300">
    <property type="entry name" value="His_Phos_1"/>
    <property type="match status" value="1"/>
</dbReference>
<dbReference type="SUPFAM" id="SSF53254">
    <property type="entry name" value="Phosphoglycerate mutase-like"/>
    <property type="match status" value="1"/>
</dbReference>
<name>A0A1M4Y2K9_9CLOT</name>
<evidence type="ECO:0000313" key="3">
    <source>
        <dbReference type="Proteomes" id="UP000184035"/>
    </source>
</evidence>